<evidence type="ECO:0000259" key="8">
    <source>
        <dbReference type="PROSITE" id="PS50850"/>
    </source>
</evidence>
<dbReference type="PROSITE" id="PS50850">
    <property type="entry name" value="MFS"/>
    <property type="match status" value="1"/>
</dbReference>
<sequence length="522" mass="57480">MASNNWDGKQVADDRGHLQSSTYAPPNNGKEVYDNGHLENAQYTNPSELKGSTGPDSDDEVLSRWSVEDQRRILRKVDVRLIPICGLMYCVSLLDRTNLSNAAIAGMNVELMITKVNGVDRYSVITLMFFITYTIFQPPGTLLCRKIGPRVFLSAITFLWGCVMIGFGFVQDWTHLVGLRAILGVLEAGFFPGVVYLMSTWYKRYEMGKRYAGFYLIGCVASAFGGILAFGLMQMEGIAGYGGWRWIFIIEGILTVVVAGLGALFLLSFPDKAGSRSLRFLTDDEQKCIIMRVNADRGDADLTKFEWKRWAASGKDWKIWAYALIFGSITTVSYALAYFLPIILNLGLGFDTGTSQCLIAPPYAFAGIMMVATGWWGDRYRMRGPMLVFNAILAIIGLALVGFHSDSKVRYFGVFFATAGANANVPVCMAYQANNIRGQWKRAFCSATLVGFGSLGGIVGSTVFRSEDRPGYVPGISVAIGSQVVVCLAVAALTLDFKRQNGKADRGEKVLEEGDASFRYTY</sequence>
<feature type="transmembrane region" description="Helical" evidence="7">
    <location>
        <begin position="409"/>
        <end position="431"/>
    </location>
</feature>
<dbReference type="InterPro" id="IPR011701">
    <property type="entry name" value="MFS"/>
</dbReference>
<keyword evidence="5 7" id="KW-0472">Membrane</keyword>
<comment type="caution">
    <text evidence="9">The sequence shown here is derived from an EMBL/GenBank/DDBJ whole genome shotgun (WGS) entry which is preliminary data.</text>
</comment>
<proteinExistence type="predicted"/>
<dbReference type="InterPro" id="IPR020846">
    <property type="entry name" value="MFS_dom"/>
</dbReference>
<dbReference type="Pfam" id="PF07690">
    <property type="entry name" value="MFS_1"/>
    <property type="match status" value="1"/>
</dbReference>
<dbReference type="FunFam" id="1.20.1250.20:FF:000511">
    <property type="entry name" value="MFS general substrate transporter"/>
    <property type="match status" value="1"/>
</dbReference>
<dbReference type="Proteomes" id="UP000664132">
    <property type="component" value="Unassembled WGS sequence"/>
</dbReference>
<dbReference type="OrthoDB" id="3639251at2759"/>
<evidence type="ECO:0000256" key="2">
    <source>
        <dbReference type="ARBA" id="ARBA00022448"/>
    </source>
</evidence>
<gene>
    <name evidence="9" type="ORF">IFR04_015358</name>
</gene>
<evidence type="ECO:0000313" key="10">
    <source>
        <dbReference type="Proteomes" id="UP000664132"/>
    </source>
</evidence>
<evidence type="ECO:0000313" key="9">
    <source>
        <dbReference type="EMBL" id="KAG4411513.1"/>
    </source>
</evidence>
<evidence type="ECO:0000256" key="3">
    <source>
        <dbReference type="ARBA" id="ARBA00022692"/>
    </source>
</evidence>
<organism evidence="9 10">
    <name type="scientific">Cadophora malorum</name>
    <dbReference type="NCBI Taxonomy" id="108018"/>
    <lineage>
        <taxon>Eukaryota</taxon>
        <taxon>Fungi</taxon>
        <taxon>Dikarya</taxon>
        <taxon>Ascomycota</taxon>
        <taxon>Pezizomycotina</taxon>
        <taxon>Leotiomycetes</taxon>
        <taxon>Helotiales</taxon>
        <taxon>Ploettnerulaceae</taxon>
        <taxon>Cadophora</taxon>
    </lineage>
</organism>
<comment type="subcellular location">
    <subcellularLocation>
        <location evidence="1">Membrane</location>
        <topology evidence="1">Multi-pass membrane protein</topology>
    </subcellularLocation>
</comment>
<name>A0A8H7T3C3_9HELO</name>
<dbReference type="GO" id="GO:0022857">
    <property type="term" value="F:transmembrane transporter activity"/>
    <property type="evidence" value="ECO:0007669"/>
    <property type="project" value="InterPro"/>
</dbReference>
<feature type="transmembrane region" description="Helical" evidence="7">
    <location>
        <begin position="177"/>
        <end position="199"/>
    </location>
</feature>
<evidence type="ECO:0000256" key="4">
    <source>
        <dbReference type="ARBA" id="ARBA00022989"/>
    </source>
</evidence>
<feature type="transmembrane region" description="Helical" evidence="7">
    <location>
        <begin position="151"/>
        <end position="171"/>
    </location>
</feature>
<dbReference type="PANTHER" id="PTHR43791">
    <property type="entry name" value="PERMEASE-RELATED"/>
    <property type="match status" value="1"/>
</dbReference>
<dbReference type="FunFam" id="1.20.1250.20:FF:000409">
    <property type="entry name" value="MFS general substrate transporter"/>
    <property type="match status" value="1"/>
</dbReference>
<keyword evidence="10" id="KW-1185">Reference proteome</keyword>
<dbReference type="PANTHER" id="PTHR43791:SF47">
    <property type="entry name" value="MAJOR FACILITATOR SUPERFAMILY (MFS) PROFILE DOMAIN-CONTAINING PROTEIN-RELATED"/>
    <property type="match status" value="1"/>
</dbReference>
<evidence type="ECO:0000256" key="1">
    <source>
        <dbReference type="ARBA" id="ARBA00004141"/>
    </source>
</evidence>
<feature type="region of interest" description="Disordered" evidence="6">
    <location>
        <begin position="1"/>
        <end position="61"/>
    </location>
</feature>
<accession>A0A8H7T3C3</accession>
<feature type="transmembrane region" description="Helical" evidence="7">
    <location>
        <begin position="384"/>
        <end position="403"/>
    </location>
</feature>
<dbReference type="SUPFAM" id="SSF103473">
    <property type="entry name" value="MFS general substrate transporter"/>
    <property type="match status" value="1"/>
</dbReference>
<protein>
    <recommendedName>
        <fullName evidence="8">Major facilitator superfamily (MFS) profile domain-containing protein</fullName>
    </recommendedName>
</protein>
<feature type="transmembrane region" description="Helical" evidence="7">
    <location>
        <begin position="360"/>
        <end position="377"/>
    </location>
</feature>
<keyword evidence="4 7" id="KW-1133">Transmembrane helix</keyword>
<dbReference type="AlphaFoldDB" id="A0A8H7T3C3"/>
<reference evidence="9" key="1">
    <citation type="submission" date="2021-02" db="EMBL/GenBank/DDBJ databases">
        <title>Genome sequence Cadophora malorum strain M34.</title>
        <authorList>
            <person name="Stefanovic E."/>
            <person name="Vu D."/>
            <person name="Scully C."/>
            <person name="Dijksterhuis J."/>
            <person name="Roader J."/>
            <person name="Houbraken J."/>
        </authorList>
    </citation>
    <scope>NUCLEOTIDE SEQUENCE</scope>
    <source>
        <strain evidence="9">M34</strain>
    </source>
</reference>
<dbReference type="GO" id="GO:0016020">
    <property type="term" value="C:membrane"/>
    <property type="evidence" value="ECO:0007669"/>
    <property type="project" value="UniProtKB-SubCell"/>
</dbReference>
<feature type="transmembrane region" description="Helical" evidence="7">
    <location>
        <begin position="443"/>
        <end position="464"/>
    </location>
</feature>
<feature type="transmembrane region" description="Helical" evidence="7">
    <location>
        <begin position="319"/>
        <end position="340"/>
    </location>
</feature>
<dbReference type="InterPro" id="IPR036259">
    <property type="entry name" value="MFS_trans_sf"/>
</dbReference>
<evidence type="ECO:0000256" key="5">
    <source>
        <dbReference type="ARBA" id="ARBA00023136"/>
    </source>
</evidence>
<dbReference type="EMBL" id="JAFJYH010000467">
    <property type="protein sequence ID" value="KAG4411513.1"/>
    <property type="molecule type" value="Genomic_DNA"/>
</dbReference>
<feature type="transmembrane region" description="Helical" evidence="7">
    <location>
        <begin position="122"/>
        <end position="144"/>
    </location>
</feature>
<feature type="domain" description="Major facilitator superfamily (MFS) profile" evidence="8">
    <location>
        <begin position="81"/>
        <end position="499"/>
    </location>
</feature>
<evidence type="ECO:0000256" key="6">
    <source>
        <dbReference type="SAM" id="MobiDB-lite"/>
    </source>
</evidence>
<keyword evidence="3 7" id="KW-0812">Transmembrane</keyword>
<evidence type="ECO:0000256" key="7">
    <source>
        <dbReference type="SAM" id="Phobius"/>
    </source>
</evidence>
<dbReference type="Gene3D" id="1.20.1250.20">
    <property type="entry name" value="MFS general substrate transporter like domains"/>
    <property type="match status" value="2"/>
</dbReference>
<feature type="transmembrane region" description="Helical" evidence="7">
    <location>
        <begin position="476"/>
        <end position="497"/>
    </location>
</feature>
<feature type="transmembrane region" description="Helical" evidence="7">
    <location>
        <begin position="244"/>
        <end position="269"/>
    </location>
</feature>
<keyword evidence="2" id="KW-0813">Transport</keyword>
<feature type="transmembrane region" description="Helical" evidence="7">
    <location>
        <begin position="211"/>
        <end position="232"/>
    </location>
</feature>